<organism evidence="3 4">
    <name type="scientific">Anoxybacter fermentans</name>
    <dbReference type="NCBI Taxonomy" id="1323375"/>
    <lineage>
        <taxon>Bacteria</taxon>
        <taxon>Bacillati</taxon>
        <taxon>Bacillota</taxon>
        <taxon>Clostridia</taxon>
        <taxon>Halanaerobiales</taxon>
        <taxon>Anoxybacter</taxon>
    </lineage>
</organism>
<dbReference type="AlphaFoldDB" id="A0A3Q9HQ53"/>
<feature type="domain" description="Helix-hairpin-helix DNA-binding motif class 1" evidence="2">
    <location>
        <begin position="173"/>
        <end position="192"/>
    </location>
</feature>
<feature type="domain" description="Helix-hairpin-helix DNA-binding motif class 1" evidence="2">
    <location>
        <begin position="143"/>
        <end position="162"/>
    </location>
</feature>
<evidence type="ECO:0000313" key="4">
    <source>
        <dbReference type="Proteomes" id="UP000267250"/>
    </source>
</evidence>
<dbReference type="Gene3D" id="1.10.150.310">
    <property type="entry name" value="Tex RuvX-like domain-like"/>
    <property type="match status" value="1"/>
</dbReference>
<dbReference type="EMBL" id="CP016379">
    <property type="protein sequence ID" value="AZR73202.1"/>
    <property type="molecule type" value="Genomic_DNA"/>
</dbReference>
<dbReference type="InterPro" id="IPR019554">
    <property type="entry name" value="Soluble_ligand-bd"/>
</dbReference>
<feature type="transmembrane region" description="Helical" evidence="1">
    <location>
        <begin position="9"/>
        <end position="26"/>
    </location>
</feature>
<dbReference type="InterPro" id="IPR003583">
    <property type="entry name" value="Hlx-hairpin-Hlx_DNA-bd_motif"/>
</dbReference>
<dbReference type="InterPro" id="IPR010994">
    <property type="entry name" value="RuvA_2-like"/>
</dbReference>
<protein>
    <recommendedName>
        <fullName evidence="2">Helix-hairpin-helix DNA-binding motif class 1 domain-containing protein</fullName>
    </recommendedName>
</protein>
<gene>
    <name evidence="3" type="ORF">BBF96_07270</name>
</gene>
<reference evidence="3 4" key="1">
    <citation type="submission" date="2016-07" db="EMBL/GenBank/DDBJ databases">
        <title>Genome and transcriptome analysis of iron-reducing fermentative bacteria Anoxybacter fermentans.</title>
        <authorList>
            <person name="Zeng X."/>
            <person name="Shao Z."/>
        </authorList>
    </citation>
    <scope>NUCLEOTIDE SEQUENCE [LARGE SCALE GENOMIC DNA]</scope>
    <source>
        <strain evidence="3 4">DY22613</strain>
    </source>
</reference>
<dbReference type="Pfam" id="PF12836">
    <property type="entry name" value="HHH_3"/>
    <property type="match status" value="1"/>
</dbReference>
<keyword evidence="1" id="KW-0812">Transmembrane</keyword>
<dbReference type="RefSeq" id="WP_127016535.1">
    <property type="nucleotide sequence ID" value="NZ_CP016379.1"/>
</dbReference>
<evidence type="ECO:0000256" key="1">
    <source>
        <dbReference type="SAM" id="Phobius"/>
    </source>
</evidence>
<dbReference type="KEGG" id="aft:BBF96_07270"/>
<name>A0A3Q9HQ53_9FIRM</name>
<dbReference type="Gene3D" id="3.10.560.10">
    <property type="entry name" value="Outer membrane lipoprotein wza domain like"/>
    <property type="match status" value="1"/>
</dbReference>
<evidence type="ECO:0000259" key="2">
    <source>
        <dbReference type="SMART" id="SM00278"/>
    </source>
</evidence>
<evidence type="ECO:0000313" key="3">
    <source>
        <dbReference type="EMBL" id="AZR73202.1"/>
    </source>
</evidence>
<dbReference type="GO" id="GO:0003677">
    <property type="term" value="F:DNA binding"/>
    <property type="evidence" value="ECO:0007669"/>
    <property type="project" value="InterPro"/>
</dbReference>
<keyword evidence="4" id="KW-1185">Reference proteome</keyword>
<dbReference type="Proteomes" id="UP000267250">
    <property type="component" value="Chromosome"/>
</dbReference>
<accession>A0A3Q9HQ53</accession>
<dbReference type="GO" id="GO:0006281">
    <property type="term" value="P:DNA repair"/>
    <property type="evidence" value="ECO:0007669"/>
    <property type="project" value="InterPro"/>
</dbReference>
<dbReference type="GO" id="GO:0015627">
    <property type="term" value="C:type II protein secretion system complex"/>
    <property type="evidence" value="ECO:0007669"/>
    <property type="project" value="TreeGrafter"/>
</dbReference>
<dbReference type="GO" id="GO:0015628">
    <property type="term" value="P:protein secretion by the type II secretion system"/>
    <property type="evidence" value="ECO:0007669"/>
    <property type="project" value="TreeGrafter"/>
</dbReference>
<dbReference type="InterPro" id="IPR051675">
    <property type="entry name" value="Endo/Exo/Phosphatase_dom_1"/>
</dbReference>
<dbReference type="PANTHER" id="PTHR21180">
    <property type="entry name" value="ENDONUCLEASE/EXONUCLEASE/PHOSPHATASE FAMILY DOMAIN-CONTAINING PROTEIN 1"/>
    <property type="match status" value="1"/>
</dbReference>
<keyword evidence="1" id="KW-0472">Membrane</keyword>
<dbReference type="SMART" id="SM00278">
    <property type="entry name" value="HhH1"/>
    <property type="match status" value="2"/>
</dbReference>
<dbReference type="OrthoDB" id="9790239at2"/>
<dbReference type="PANTHER" id="PTHR21180:SF32">
    <property type="entry name" value="ENDONUCLEASE_EXONUCLEASE_PHOSPHATASE FAMILY DOMAIN-CONTAINING PROTEIN 1"/>
    <property type="match status" value="1"/>
</dbReference>
<dbReference type="NCBIfam" id="TIGR00426">
    <property type="entry name" value="competence protein ComEA helix-hairpin-helix repeat region"/>
    <property type="match status" value="1"/>
</dbReference>
<dbReference type="SUPFAM" id="SSF47781">
    <property type="entry name" value="RuvA domain 2-like"/>
    <property type="match status" value="1"/>
</dbReference>
<dbReference type="InterPro" id="IPR004509">
    <property type="entry name" value="Competence_ComEA_HhH"/>
</dbReference>
<proteinExistence type="predicted"/>
<dbReference type="Pfam" id="PF10531">
    <property type="entry name" value="SLBB"/>
    <property type="match status" value="1"/>
</dbReference>
<sequence length="196" mass="22009">MYQQRSDKLKWVWVLVVIGFMGWLYWQNQQLKDDKVWFTPAEPDSGQVNITKEIGEEKIGVHIAGAVHRPGVYFLPQNARVVDLIKAAGGVTRTADLNQINLAQPLMDGQKVVVPEKQDNITTRSIVIKNSERKVNINTASKEELMTLPGIGPGKAAAIIGYREMNGSFRKLEDLMNVDGIGEKTFIKLKDKITLY</sequence>
<keyword evidence="1" id="KW-1133">Transmembrane helix</keyword>